<evidence type="ECO:0000313" key="1">
    <source>
        <dbReference type="EMBL" id="KKK85085.1"/>
    </source>
</evidence>
<gene>
    <name evidence="1" type="ORF">LCGC14_2776830</name>
</gene>
<sequence length="73" mass="8607">MNEQALINGLNKVLKNKKQGQAKRVLVYLDKHDMVRLVDKKFPEYQSRLTEEANDEIRRKAGFSGYERLIIEE</sequence>
<name>A0A0F8ZGF8_9ZZZZ</name>
<accession>A0A0F8ZGF8</accession>
<proteinExistence type="predicted"/>
<comment type="caution">
    <text evidence="1">The sequence shown here is derived from an EMBL/GenBank/DDBJ whole genome shotgun (WGS) entry which is preliminary data.</text>
</comment>
<protein>
    <submittedName>
        <fullName evidence="1">Uncharacterized protein</fullName>
    </submittedName>
</protein>
<dbReference type="AlphaFoldDB" id="A0A0F8ZGF8"/>
<organism evidence="1">
    <name type="scientific">marine sediment metagenome</name>
    <dbReference type="NCBI Taxonomy" id="412755"/>
    <lineage>
        <taxon>unclassified sequences</taxon>
        <taxon>metagenomes</taxon>
        <taxon>ecological metagenomes</taxon>
    </lineage>
</organism>
<reference evidence="1" key="1">
    <citation type="journal article" date="2015" name="Nature">
        <title>Complex archaea that bridge the gap between prokaryotes and eukaryotes.</title>
        <authorList>
            <person name="Spang A."/>
            <person name="Saw J.H."/>
            <person name="Jorgensen S.L."/>
            <person name="Zaremba-Niedzwiedzka K."/>
            <person name="Martijn J."/>
            <person name="Lind A.E."/>
            <person name="van Eijk R."/>
            <person name="Schleper C."/>
            <person name="Guy L."/>
            <person name="Ettema T.J."/>
        </authorList>
    </citation>
    <scope>NUCLEOTIDE SEQUENCE</scope>
</reference>
<dbReference type="EMBL" id="LAZR01051472">
    <property type="protein sequence ID" value="KKK85085.1"/>
    <property type="molecule type" value="Genomic_DNA"/>
</dbReference>